<dbReference type="RefSeq" id="WP_076170591.1">
    <property type="nucleotide sequence ID" value="NZ_MRTP01000003.1"/>
</dbReference>
<evidence type="ECO:0000256" key="1">
    <source>
        <dbReference type="SAM" id="Coils"/>
    </source>
</evidence>
<organism evidence="4 5">
    <name type="scientific">Paenibacillus rhizosphaerae</name>
    <dbReference type="NCBI Taxonomy" id="297318"/>
    <lineage>
        <taxon>Bacteria</taxon>
        <taxon>Bacillati</taxon>
        <taxon>Bacillota</taxon>
        <taxon>Bacilli</taxon>
        <taxon>Bacillales</taxon>
        <taxon>Paenibacillaceae</taxon>
        <taxon>Paenibacillus</taxon>
    </lineage>
</organism>
<evidence type="ECO:0000259" key="3">
    <source>
        <dbReference type="Pfam" id="PF10668"/>
    </source>
</evidence>
<evidence type="ECO:0000313" key="5">
    <source>
        <dbReference type="Proteomes" id="UP000187172"/>
    </source>
</evidence>
<protein>
    <recommendedName>
        <fullName evidence="3">PBSX phage terminase small subunit-like N-terminal domain-containing protein</fullName>
    </recommendedName>
</protein>
<dbReference type="Proteomes" id="UP000187172">
    <property type="component" value="Unassembled WGS sequence"/>
</dbReference>
<gene>
    <name evidence="4" type="ORF">BK138_16160</name>
</gene>
<comment type="caution">
    <text evidence="4">The sequence shown here is derived from an EMBL/GenBank/DDBJ whole genome shotgun (WGS) entry which is preliminary data.</text>
</comment>
<feature type="region of interest" description="Disordered" evidence="2">
    <location>
        <begin position="53"/>
        <end position="86"/>
    </location>
</feature>
<evidence type="ECO:0000313" key="4">
    <source>
        <dbReference type="EMBL" id="OMF54691.1"/>
    </source>
</evidence>
<dbReference type="EMBL" id="MRTP01000003">
    <property type="protein sequence ID" value="OMF54691.1"/>
    <property type="molecule type" value="Genomic_DNA"/>
</dbReference>
<proteinExistence type="predicted"/>
<dbReference type="NCBIfam" id="NF040601">
    <property type="entry name" value="TerS_not_xtmA"/>
    <property type="match status" value="1"/>
</dbReference>
<reference evidence="4 5" key="1">
    <citation type="submission" date="2016-11" db="EMBL/GenBank/DDBJ databases">
        <title>Paenibacillus species isolates.</title>
        <authorList>
            <person name="Beno S.M."/>
        </authorList>
    </citation>
    <scope>NUCLEOTIDE SEQUENCE [LARGE SCALE GENOMIC DNA]</scope>
    <source>
        <strain evidence="4 5">FSL R5-0378</strain>
    </source>
</reference>
<dbReference type="InterPro" id="IPR018925">
    <property type="entry name" value="XtmA-like_N"/>
</dbReference>
<dbReference type="STRING" id="297318.BK138_16160"/>
<dbReference type="AlphaFoldDB" id="A0A1R1ESB1"/>
<dbReference type="Pfam" id="PF10668">
    <property type="entry name" value="Phage_terminase"/>
    <property type="match status" value="1"/>
</dbReference>
<feature type="domain" description="PBSX phage terminase small subunit-like N-terminal" evidence="3">
    <location>
        <begin position="1"/>
        <end position="67"/>
    </location>
</feature>
<name>A0A1R1ESB1_9BACL</name>
<evidence type="ECO:0000256" key="2">
    <source>
        <dbReference type="SAM" id="MobiDB-lite"/>
    </source>
</evidence>
<feature type="coiled-coil region" evidence="1">
    <location>
        <begin position="179"/>
        <end position="233"/>
    </location>
</feature>
<keyword evidence="5" id="KW-1185">Reference proteome</keyword>
<accession>A0A1R1ESB1</accession>
<keyword evidence="1" id="KW-0175">Coiled coil</keyword>
<sequence length="246" mass="28057">MARARSPNRDKAKQMWLDSGGEMKLKDIAAEFDVLETQIRKWKSLDNWEDELKSNVPNDKGNVPKRNLGGAPLGNKNALGNEGGAPKGNANAVTHGFFRKFFPNDALEIMEHAAERSPLDMLWDQITIQYTAIIRAQQIMYVKDRDDITKVLTKSADNAFGGHEEWEYQFAWDKQAAFLQAQSRAMSTLQSLIKQYEELCRQGYADEEQQLRITKLNAEVALLERKADKDDDKPIEIVIKRKGERS</sequence>